<dbReference type="AlphaFoldDB" id="A0A2S4PJB9"/>
<sequence>MTPQFVVGFLSGKKEDDYTWVMTALNDLLEDSQIPKPWCFITDGTHLLAMLRDLQLDLVPRYRDEEFLYTKLFHACELDCFKPTPTLDGLMTDLRASLFLMNNSKDSQYLATNLDSYYTDRRYKSHPVNSKN</sequence>
<keyword evidence="2" id="KW-1185">Reference proteome</keyword>
<gene>
    <name evidence="1" type="ORF">EPUL_006350</name>
</gene>
<proteinExistence type="predicted"/>
<organism evidence="1 2">
    <name type="scientific">Erysiphe pulchra</name>
    <dbReference type="NCBI Taxonomy" id="225359"/>
    <lineage>
        <taxon>Eukaryota</taxon>
        <taxon>Fungi</taxon>
        <taxon>Dikarya</taxon>
        <taxon>Ascomycota</taxon>
        <taxon>Pezizomycotina</taxon>
        <taxon>Leotiomycetes</taxon>
        <taxon>Erysiphales</taxon>
        <taxon>Erysiphaceae</taxon>
        <taxon>Erysiphe</taxon>
    </lineage>
</organism>
<dbReference type="Proteomes" id="UP000237438">
    <property type="component" value="Unassembled WGS sequence"/>
</dbReference>
<dbReference type="EMBL" id="PEDP01003979">
    <property type="protein sequence ID" value="POS82146.1"/>
    <property type="molecule type" value="Genomic_DNA"/>
</dbReference>
<protein>
    <submittedName>
        <fullName evidence="1">Uncharacterized protein</fullName>
    </submittedName>
</protein>
<feature type="non-terminal residue" evidence="1">
    <location>
        <position position="132"/>
    </location>
</feature>
<evidence type="ECO:0000313" key="2">
    <source>
        <dbReference type="Proteomes" id="UP000237438"/>
    </source>
</evidence>
<comment type="caution">
    <text evidence="1">The sequence shown here is derived from an EMBL/GenBank/DDBJ whole genome shotgun (WGS) entry which is preliminary data.</text>
</comment>
<dbReference type="OrthoDB" id="4367135at2759"/>
<name>A0A2S4PJB9_9PEZI</name>
<reference evidence="1 2" key="1">
    <citation type="submission" date="2017-10" db="EMBL/GenBank/DDBJ databases">
        <title>Development of genomic resources for the powdery mildew, Erysiphe pulchra.</title>
        <authorList>
            <person name="Wadl P.A."/>
            <person name="Mack B.M."/>
            <person name="Moore G."/>
            <person name="Beltz S.B."/>
        </authorList>
    </citation>
    <scope>NUCLEOTIDE SEQUENCE [LARGE SCALE GENOMIC DNA]</scope>
    <source>
        <strain evidence="1">Cflorida</strain>
    </source>
</reference>
<evidence type="ECO:0000313" key="1">
    <source>
        <dbReference type="EMBL" id="POS82146.1"/>
    </source>
</evidence>
<accession>A0A2S4PJB9</accession>